<keyword evidence="2" id="KW-1185">Reference proteome</keyword>
<dbReference type="RefSeq" id="WP_149839674.1">
    <property type="nucleotide sequence ID" value="NZ_VUOC01000004.1"/>
</dbReference>
<dbReference type="AlphaFoldDB" id="A0A5B2VHT7"/>
<sequence length="341" mass="37789">MRSTIIRTALIIIVCIAGYLRASAQQAPGWSLEMGVNTGLSTTSVFGLVMGGDLRLEKGISRSTDLTVTTGFAHFFERNKQEFTWHSGYGSPYNVLPVKVGFKTFVGKHWYMAGEAGLGFGFEEWSPSFVWAPAGGYSFGNGLDISLRYEDFAKSKDTKQFALRLAYSLWRSDRSGQHVRPLIHPLWRNKSDWDMQVGLSLGGSTDNSFEPVTGVDLRVQKRIVPSLYGMLTAGFTRFFNPLPWLATWPDGTPFPGQTENYYNLFPIKGGLQLFALGNLYLTGEAGIGINTNGNSSFIWSPGVGLIFNDRLDVGLRFETFTALTHANQLALRVAYSFKPGR</sequence>
<proteinExistence type="predicted"/>
<reference evidence="1 2" key="1">
    <citation type="submission" date="2019-09" db="EMBL/GenBank/DDBJ databases">
        <title>Chitinophaga ginsengihumi sp. nov., isolated from soil of ginseng rhizosphere.</title>
        <authorList>
            <person name="Lee J."/>
        </authorList>
    </citation>
    <scope>NUCLEOTIDE SEQUENCE [LARGE SCALE GENOMIC DNA]</scope>
    <source>
        <strain evidence="1 2">BN140078</strain>
    </source>
</reference>
<evidence type="ECO:0000313" key="1">
    <source>
        <dbReference type="EMBL" id="KAA2238494.1"/>
    </source>
</evidence>
<dbReference type="Proteomes" id="UP000324611">
    <property type="component" value="Unassembled WGS sequence"/>
</dbReference>
<organism evidence="1 2">
    <name type="scientific">Chitinophaga agrisoli</name>
    <dbReference type="NCBI Taxonomy" id="2607653"/>
    <lineage>
        <taxon>Bacteria</taxon>
        <taxon>Pseudomonadati</taxon>
        <taxon>Bacteroidota</taxon>
        <taxon>Chitinophagia</taxon>
        <taxon>Chitinophagales</taxon>
        <taxon>Chitinophagaceae</taxon>
        <taxon>Chitinophaga</taxon>
    </lineage>
</organism>
<evidence type="ECO:0008006" key="3">
    <source>
        <dbReference type="Google" id="ProtNLM"/>
    </source>
</evidence>
<reference evidence="1 2" key="2">
    <citation type="submission" date="2019-09" db="EMBL/GenBank/DDBJ databases">
        <authorList>
            <person name="Jin C."/>
        </authorList>
    </citation>
    <scope>NUCLEOTIDE SEQUENCE [LARGE SCALE GENOMIC DNA]</scope>
    <source>
        <strain evidence="1 2">BN140078</strain>
    </source>
</reference>
<name>A0A5B2VHT7_9BACT</name>
<protein>
    <recommendedName>
        <fullName evidence="3">Outer membrane protein beta-barrel domain-containing protein</fullName>
    </recommendedName>
</protein>
<gene>
    <name evidence="1" type="ORF">F0L74_19925</name>
</gene>
<comment type="caution">
    <text evidence="1">The sequence shown here is derived from an EMBL/GenBank/DDBJ whole genome shotgun (WGS) entry which is preliminary data.</text>
</comment>
<accession>A0A5B2VHT7</accession>
<dbReference type="EMBL" id="VUOC01000004">
    <property type="protein sequence ID" value="KAA2238494.1"/>
    <property type="molecule type" value="Genomic_DNA"/>
</dbReference>
<evidence type="ECO:0000313" key="2">
    <source>
        <dbReference type="Proteomes" id="UP000324611"/>
    </source>
</evidence>